<proteinExistence type="predicted"/>
<dbReference type="Proteomes" id="UP001596087">
    <property type="component" value="Unassembled WGS sequence"/>
</dbReference>
<evidence type="ECO:0000313" key="1">
    <source>
        <dbReference type="EMBL" id="MFC5178660.1"/>
    </source>
</evidence>
<comment type="caution">
    <text evidence="1">The sequence shown here is derived from an EMBL/GenBank/DDBJ whole genome shotgun (WGS) entry which is preliminary data.</text>
</comment>
<evidence type="ECO:0000313" key="2">
    <source>
        <dbReference type="Proteomes" id="UP001596087"/>
    </source>
</evidence>
<dbReference type="EMBL" id="JBHSKD010000027">
    <property type="protein sequence ID" value="MFC5178660.1"/>
    <property type="molecule type" value="Genomic_DNA"/>
</dbReference>
<organism evidence="1 2">
    <name type="scientific">Nocardioides taihuensis</name>
    <dbReference type="NCBI Taxonomy" id="1835606"/>
    <lineage>
        <taxon>Bacteria</taxon>
        <taxon>Bacillati</taxon>
        <taxon>Actinomycetota</taxon>
        <taxon>Actinomycetes</taxon>
        <taxon>Propionibacteriales</taxon>
        <taxon>Nocardioidaceae</taxon>
        <taxon>Nocardioides</taxon>
    </lineage>
</organism>
<gene>
    <name evidence="1" type="ORF">ACFPGP_18415</name>
</gene>
<keyword evidence="2" id="KW-1185">Reference proteome</keyword>
<protein>
    <submittedName>
        <fullName evidence="1">Uncharacterized protein</fullName>
    </submittedName>
</protein>
<dbReference type="RefSeq" id="WP_378592345.1">
    <property type="nucleotide sequence ID" value="NZ_JBHSKD010000027.1"/>
</dbReference>
<name>A0ABW0BN40_9ACTN</name>
<accession>A0ABW0BN40</accession>
<reference evidence="2" key="1">
    <citation type="journal article" date="2019" name="Int. J. Syst. Evol. Microbiol.">
        <title>The Global Catalogue of Microorganisms (GCM) 10K type strain sequencing project: providing services to taxonomists for standard genome sequencing and annotation.</title>
        <authorList>
            <consortium name="The Broad Institute Genomics Platform"/>
            <consortium name="The Broad Institute Genome Sequencing Center for Infectious Disease"/>
            <person name="Wu L."/>
            <person name="Ma J."/>
        </authorList>
    </citation>
    <scope>NUCLEOTIDE SEQUENCE [LARGE SCALE GENOMIC DNA]</scope>
    <source>
        <strain evidence="2">DFY41</strain>
    </source>
</reference>
<sequence>MRALCLAGGGTFHLARFGGWRCQDATLDGMGTFWAERTVCEQVAHRSFAVAPDPTSGRGTWLCLPVGD</sequence>